<feature type="domain" description="F5/8 type C" evidence="1">
    <location>
        <begin position="136"/>
        <end position="281"/>
    </location>
</feature>
<feature type="non-terminal residue" evidence="2">
    <location>
        <position position="1"/>
    </location>
</feature>
<dbReference type="EMBL" id="JARQWQ010000065">
    <property type="protein sequence ID" value="KAK2555076.1"/>
    <property type="molecule type" value="Genomic_DNA"/>
</dbReference>
<accession>A0AAD9UYZ2</accession>
<protein>
    <submittedName>
        <fullName evidence="2">Retinoschisin</fullName>
    </submittedName>
</protein>
<dbReference type="Pfam" id="PF22633">
    <property type="entry name" value="F5_F8_type_C_2"/>
    <property type="match status" value="1"/>
</dbReference>
<reference evidence="2" key="1">
    <citation type="journal article" date="2023" name="G3 (Bethesda)">
        <title>Whole genome assembly and annotation of the endangered Caribbean coral Acropora cervicornis.</title>
        <authorList>
            <person name="Selwyn J.D."/>
            <person name="Vollmer S.V."/>
        </authorList>
    </citation>
    <scope>NUCLEOTIDE SEQUENCE</scope>
    <source>
        <strain evidence="2">K2</strain>
    </source>
</reference>
<keyword evidence="3" id="KW-1185">Reference proteome</keyword>
<dbReference type="PROSITE" id="PS50022">
    <property type="entry name" value="FA58C_3"/>
    <property type="match status" value="2"/>
</dbReference>
<evidence type="ECO:0000313" key="2">
    <source>
        <dbReference type="EMBL" id="KAK2555076.1"/>
    </source>
</evidence>
<feature type="domain" description="F5/8 type C" evidence="1">
    <location>
        <begin position="50"/>
        <end position="135"/>
    </location>
</feature>
<dbReference type="SMART" id="SM00231">
    <property type="entry name" value="FA58C"/>
    <property type="match status" value="1"/>
</dbReference>
<dbReference type="PANTHER" id="PTHR24543">
    <property type="entry name" value="MULTICOPPER OXIDASE-RELATED"/>
    <property type="match status" value="1"/>
</dbReference>
<dbReference type="InterPro" id="IPR000421">
    <property type="entry name" value="FA58C"/>
</dbReference>
<proteinExistence type="predicted"/>
<organism evidence="2 3">
    <name type="scientific">Acropora cervicornis</name>
    <name type="common">Staghorn coral</name>
    <dbReference type="NCBI Taxonomy" id="6130"/>
    <lineage>
        <taxon>Eukaryota</taxon>
        <taxon>Metazoa</taxon>
        <taxon>Cnidaria</taxon>
        <taxon>Anthozoa</taxon>
        <taxon>Hexacorallia</taxon>
        <taxon>Scleractinia</taxon>
        <taxon>Astrocoeniina</taxon>
        <taxon>Acroporidae</taxon>
        <taxon>Acropora</taxon>
    </lineage>
</organism>
<dbReference type="Pfam" id="PF00754">
    <property type="entry name" value="F5_F8_type_C"/>
    <property type="match status" value="2"/>
</dbReference>
<gene>
    <name evidence="2" type="ORF">P5673_023430</name>
</gene>
<dbReference type="InterPro" id="IPR008979">
    <property type="entry name" value="Galactose-bd-like_sf"/>
</dbReference>
<comment type="caution">
    <text evidence="2">The sequence shown here is derived from an EMBL/GenBank/DDBJ whole genome shotgun (WGS) entry which is preliminary data.</text>
</comment>
<dbReference type="PANTHER" id="PTHR24543:SF291">
    <property type="entry name" value="SMOKE ALARM, ISOFORM D"/>
    <property type="match status" value="1"/>
</dbReference>
<sequence>MHTNYADDPWWRVDLGESLPVATVVIFNRNCPPEHGCADYMRTFEIRIACRMTSVGVSDRNVIYDPRFSASSSLSGSPPSNGRLNGTSAWIPSSNNNNSDYLQIDLGSVYLVCAVATEGNKIADDWTETYKIKTSLDNVNWQWYQESDMTKLFSVTASSQLDGGHRPDDSFLYGTSSWCSNPTASSPQYLQFDFRKVVTVSGIATQGDAVDNKWVTEYAVIYGYDEQSWLDYDGGQYLSGNSDKSSVVVRVFSSPFAAKFVRILPKIYHIAQCMRVDLFGCRD</sequence>
<dbReference type="SUPFAM" id="SSF49785">
    <property type="entry name" value="Galactose-binding domain-like"/>
    <property type="match status" value="3"/>
</dbReference>
<reference evidence="2" key="2">
    <citation type="journal article" date="2023" name="Science">
        <title>Genomic signatures of disease resistance in endangered staghorn corals.</title>
        <authorList>
            <person name="Vollmer S.V."/>
            <person name="Selwyn J.D."/>
            <person name="Despard B.A."/>
            <person name="Roesel C.L."/>
        </authorList>
    </citation>
    <scope>NUCLEOTIDE SEQUENCE</scope>
    <source>
        <strain evidence="2">K2</strain>
    </source>
</reference>
<name>A0AAD9UYZ2_ACRCE</name>
<dbReference type="PROSITE" id="PS01285">
    <property type="entry name" value="FA58C_1"/>
    <property type="match status" value="1"/>
</dbReference>
<dbReference type="Gene3D" id="2.60.120.260">
    <property type="entry name" value="Galactose-binding domain-like"/>
    <property type="match status" value="3"/>
</dbReference>
<dbReference type="Proteomes" id="UP001249851">
    <property type="component" value="Unassembled WGS sequence"/>
</dbReference>
<dbReference type="AlphaFoldDB" id="A0AAD9UYZ2"/>
<evidence type="ECO:0000313" key="3">
    <source>
        <dbReference type="Proteomes" id="UP001249851"/>
    </source>
</evidence>
<evidence type="ECO:0000259" key="1">
    <source>
        <dbReference type="PROSITE" id="PS50022"/>
    </source>
</evidence>